<protein>
    <submittedName>
        <fullName evidence="2 4">Uncharacterized protein</fullName>
    </submittedName>
</protein>
<dbReference type="AlphaFoldDB" id="A0A6A6Y574"/>
<dbReference type="GeneID" id="54462157"/>
<evidence type="ECO:0000256" key="1">
    <source>
        <dbReference type="SAM" id="Phobius"/>
    </source>
</evidence>
<evidence type="ECO:0000313" key="4">
    <source>
        <dbReference type="RefSeq" id="XP_033570138.1"/>
    </source>
</evidence>
<reference evidence="4" key="2">
    <citation type="submission" date="2020-04" db="EMBL/GenBank/DDBJ databases">
        <authorList>
            <consortium name="NCBI Genome Project"/>
        </authorList>
    </citation>
    <scope>NUCLEOTIDE SEQUENCE</scope>
    <source>
        <strain evidence="4">CBS 304.34</strain>
    </source>
</reference>
<gene>
    <name evidence="2 4" type="ORF">BDZ99DRAFT_468510</name>
</gene>
<accession>A0A6A6Y574</accession>
<sequence length="483" mass="52127">MASFGVIPSALWAGAITPILTTDATVATLQLPSYSNVSLIKEYPSEIRQGGPTLRTTQGYFTYNVGTQLVGDILSSGASATTLDKSVRQHSKLDNTQFSYLGRSYGVGSSVGLGDENIRALELATGYTYQESGYLPEVSCTYNSSTEFIITKDVDQWMWIAGGYLPDSVEDVTVMQTVEYNNYVGHYSDAIVAIGVSHSPLSERRYLAIASGKDYAFLNTTQCSFEFTPTLFNISVNLPNRTIAVTPGQRIPDFNPERNLTRTVVRQFSLLSNDLTNLYVSLLGDSLNSSIAAYNMSMSASNATNTEADATLAGLTNSITAMTDDMLSAYAAAQLMVGQFSESRTAKVNRNALRFGQPAYVYAVFTVNFVVLLAVAAESARTRAWMSLGSFDFLDPRALIVAASRGGGMGVADAVDGMGAGIVPKKEKAKKMWLFSDRDEGIGDVSVRLVTKDGDRFGISLGRGRVSEDELESKVAHVEGGWI</sequence>
<evidence type="ECO:0000313" key="2">
    <source>
        <dbReference type="EMBL" id="KAF2803174.1"/>
    </source>
</evidence>
<keyword evidence="1" id="KW-0812">Transmembrane</keyword>
<name>A0A6A6Y574_9PEZI</name>
<feature type="transmembrane region" description="Helical" evidence="1">
    <location>
        <begin position="359"/>
        <end position="377"/>
    </location>
</feature>
<keyword evidence="1" id="KW-1133">Transmembrane helix</keyword>
<reference evidence="4" key="3">
    <citation type="submission" date="2025-04" db="UniProtKB">
        <authorList>
            <consortium name="RefSeq"/>
        </authorList>
    </citation>
    <scope>IDENTIFICATION</scope>
    <source>
        <strain evidence="4">CBS 304.34</strain>
    </source>
</reference>
<keyword evidence="1" id="KW-0472">Membrane</keyword>
<keyword evidence="3" id="KW-1185">Reference proteome</keyword>
<dbReference type="RefSeq" id="XP_033570138.1">
    <property type="nucleotide sequence ID" value="XM_033721264.1"/>
</dbReference>
<proteinExistence type="predicted"/>
<dbReference type="Proteomes" id="UP000504636">
    <property type="component" value="Unplaced"/>
</dbReference>
<evidence type="ECO:0000313" key="3">
    <source>
        <dbReference type="Proteomes" id="UP000504636"/>
    </source>
</evidence>
<organism evidence="2">
    <name type="scientific">Mytilinidion resinicola</name>
    <dbReference type="NCBI Taxonomy" id="574789"/>
    <lineage>
        <taxon>Eukaryota</taxon>
        <taxon>Fungi</taxon>
        <taxon>Dikarya</taxon>
        <taxon>Ascomycota</taxon>
        <taxon>Pezizomycotina</taxon>
        <taxon>Dothideomycetes</taxon>
        <taxon>Pleosporomycetidae</taxon>
        <taxon>Mytilinidiales</taxon>
        <taxon>Mytilinidiaceae</taxon>
        <taxon>Mytilinidion</taxon>
    </lineage>
</organism>
<dbReference type="EMBL" id="MU003719">
    <property type="protein sequence ID" value="KAF2803174.1"/>
    <property type="molecule type" value="Genomic_DNA"/>
</dbReference>
<reference evidence="2 4" key="1">
    <citation type="journal article" date="2020" name="Stud. Mycol.">
        <title>101 Dothideomycetes genomes: a test case for predicting lifestyles and emergence of pathogens.</title>
        <authorList>
            <person name="Haridas S."/>
            <person name="Albert R."/>
            <person name="Binder M."/>
            <person name="Bloem J."/>
            <person name="Labutti K."/>
            <person name="Salamov A."/>
            <person name="Andreopoulos B."/>
            <person name="Baker S."/>
            <person name="Barry K."/>
            <person name="Bills G."/>
            <person name="Bluhm B."/>
            <person name="Cannon C."/>
            <person name="Castanera R."/>
            <person name="Culley D."/>
            <person name="Daum C."/>
            <person name="Ezra D."/>
            <person name="Gonzalez J."/>
            <person name="Henrissat B."/>
            <person name="Kuo A."/>
            <person name="Liang C."/>
            <person name="Lipzen A."/>
            <person name="Lutzoni F."/>
            <person name="Magnuson J."/>
            <person name="Mondo S."/>
            <person name="Nolan M."/>
            <person name="Ohm R."/>
            <person name="Pangilinan J."/>
            <person name="Park H.-J."/>
            <person name="Ramirez L."/>
            <person name="Alfaro M."/>
            <person name="Sun H."/>
            <person name="Tritt A."/>
            <person name="Yoshinaga Y."/>
            <person name="Zwiers L.-H."/>
            <person name="Turgeon B."/>
            <person name="Goodwin S."/>
            <person name="Spatafora J."/>
            <person name="Crous P."/>
            <person name="Grigoriev I."/>
        </authorList>
    </citation>
    <scope>NUCLEOTIDE SEQUENCE</scope>
    <source>
        <strain evidence="2 4">CBS 304.34</strain>
    </source>
</reference>
<dbReference type="OrthoDB" id="529273at2759"/>